<dbReference type="EMBL" id="SMAI01000004">
    <property type="protein sequence ID" value="TCT05609.1"/>
    <property type="molecule type" value="Genomic_DNA"/>
</dbReference>
<dbReference type="Proteomes" id="UP000294664">
    <property type="component" value="Unassembled WGS sequence"/>
</dbReference>
<dbReference type="AlphaFoldDB" id="A0A4R3M0C4"/>
<dbReference type="GO" id="GO:0071555">
    <property type="term" value="P:cell wall organization"/>
    <property type="evidence" value="ECO:0007669"/>
    <property type="project" value="UniProtKB-KW"/>
</dbReference>
<dbReference type="Pfam" id="PF05951">
    <property type="entry name" value="Peptidase_M15_2"/>
    <property type="match status" value="1"/>
</dbReference>
<dbReference type="InterPro" id="IPR009045">
    <property type="entry name" value="Zn_M74/Hedgehog-like"/>
</dbReference>
<protein>
    <recommendedName>
        <fullName evidence="11">Murein endopeptidase K</fullName>
    </recommendedName>
</protein>
<keyword evidence="13" id="KW-1185">Reference proteome</keyword>
<evidence type="ECO:0000256" key="11">
    <source>
        <dbReference type="ARBA" id="ARBA00093666"/>
    </source>
</evidence>
<evidence type="ECO:0000256" key="2">
    <source>
        <dbReference type="ARBA" id="ARBA00004776"/>
    </source>
</evidence>
<dbReference type="GO" id="GO:0046872">
    <property type="term" value="F:metal ion binding"/>
    <property type="evidence" value="ECO:0007669"/>
    <property type="project" value="UniProtKB-KW"/>
</dbReference>
<gene>
    <name evidence="12" type="ORF">EDC64_104166</name>
</gene>
<evidence type="ECO:0000256" key="9">
    <source>
        <dbReference type="ARBA" id="ARBA00023316"/>
    </source>
</evidence>
<dbReference type="GO" id="GO:0006508">
    <property type="term" value="P:proteolysis"/>
    <property type="evidence" value="ECO:0007669"/>
    <property type="project" value="UniProtKB-KW"/>
</dbReference>
<evidence type="ECO:0000313" key="13">
    <source>
        <dbReference type="Proteomes" id="UP000294664"/>
    </source>
</evidence>
<dbReference type="GO" id="GO:0008237">
    <property type="term" value="F:metallopeptidase activity"/>
    <property type="evidence" value="ECO:0007669"/>
    <property type="project" value="UniProtKB-KW"/>
</dbReference>
<evidence type="ECO:0000256" key="10">
    <source>
        <dbReference type="ARBA" id="ARBA00093448"/>
    </source>
</evidence>
<keyword evidence="7" id="KW-0862">Zinc</keyword>
<proteinExistence type="inferred from homology"/>
<keyword evidence="6" id="KW-0378">Hydrolase</keyword>
<keyword evidence="4" id="KW-0479">Metal-binding</keyword>
<evidence type="ECO:0000256" key="5">
    <source>
        <dbReference type="ARBA" id="ARBA00022729"/>
    </source>
</evidence>
<organism evidence="12 13">
    <name type="scientific">Aquabacter spiritensis</name>
    <dbReference type="NCBI Taxonomy" id="933073"/>
    <lineage>
        <taxon>Bacteria</taxon>
        <taxon>Pseudomonadati</taxon>
        <taxon>Pseudomonadota</taxon>
        <taxon>Alphaproteobacteria</taxon>
        <taxon>Hyphomicrobiales</taxon>
        <taxon>Xanthobacteraceae</taxon>
        <taxon>Aquabacter</taxon>
    </lineage>
</organism>
<reference evidence="12 13" key="1">
    <citation type="submission" date="2019-03" db="EMBL/GenBank/DDBJ databases">
        <title>Genomic Encyclopedia of Type Strains, Phase IV (KMG-IV): sequencing the most valuable type-strain genomes for metagenomic binning, comparative biology and taxonomic classification.</title>
        <authorList>
            <person name="Goeker M."/>
        </authorList>
    </citation>
    <scope>NUCLEOTIDE SEQUENCE [LARGE SCALE GENOMIC DNA]</scope>
    <source>
        <strain evidence="12 13">DSM 9035</strain>
    </source>
</reference>
<evidence type="ECO:0000313" key="12">
    <source>
        <dbReference type="EMBL" id="TCT05609.1"/>
    </source>
</evidence>
<keyword evidence="3" id="KW-0645">Protease</keyword>
<name>A0A4R3M0C4_9HYPH</name>
<comment type="cofactor">
    <cofactor evidence="1">
        <name>Zn(2+)</name>
        <dbReference type="ChEBI" id="CHEBI:29105"/>
    </cofactor>
</comment>
<keyword evidence="9" id="KW-0961">Cell wall biogenesis/degradation</keyword>
<evidence type="ECO:0000256" key="6">
    <source>
        <dbReference type="ARBA" id="ARBA00022801"/>
    </source>
</evidence>
<dbReference type="CDD" id="cd14844">
    <property type="entry name" value="Zn-DD-carboxypeptidase_like"/>
    <property type="match status" value="1"/>
</dbReference>
<dbReference type="SUPFAM" id="SSF55166">
    <property type="entry name" value="Hedgehog/DD-peptidase"/>
    <property type="match status" value="1"/>
</dbReference>
<accession>A0A4R3M0C4</accession>
<comment type="similarity">
    <text evidence="10">Belongs to the peptidase M15 family.</text>
</comment>
<keyword evidence="5" id="KW-0732">Signal</keyword>
<comment type="caution">
    <text evidence="12">The sequence shown here is derived from an EMBL/GenBank/DDBJ whole genome shotgun (WGS) entry which is preliminary data.</text>
</comment>
<evidence type="ECO:0000256" key="7">
    <source>
        <dbReference type="ARBA" id="ARBA00022833"/>
    </source>
</evidence>
<evidence type="ECO:0000256" key="8">
    <source>
        <dbReference type="ARBA" id="ARBA00023049"/>
    </source>
</evidence>
<evidence type="ECO:0000256" key="1">
    <source>
        <dbReference type="ARBA" id="ARBA00001947"/>
    </source>
</evidence>
<dbReference type="Gene3D" id="3.30.1380.10">
    <property type="match status" value="1"/>
</dbReference>
<evidence type="ECO:0000256" key="4">
    <source>
        <dbReference type="ARBA" id="ARBA00022723"/>
    </source>
</evidence>
<evidence type="ECO:0000256" key="3">
    <source>
        <dbReference type="ARBA" id="ARBA00022670"/>
    </source>
</evidence>
<dbReference type="PANTHER" id="PTHR37425">
    <property type="match status" value="1"/>
</dbReference>
<dbReference type="InterPro" id="IPR010275">
    <property type="entry name" value="MepK"/>
</dbReference>
<dbReference type="PANTHER" id="PTHR37425:SF1">
    <property type="entry name" value="OUTER MEMBRANE PROTEIN"/>
    <property type="match status" value="1"/>
</dbReference>
<sequence>MSRGFATLPIIQQIIAPLRALARSGAASRRLRAALAALTLVVGGTTSLQNATANGDTRTLEIQNMHTGERGVFTFRKDGRYDEAVLKKLNWMLRDWRKDEPTDMDPELFDLVWEVYREVGAKEPIHVVSGYRSPSTNSMLRSRSKAVAQQSQHTRGRAMDFYIPGVSITELRVAGLRMQRGGVGFYPTSGSPFVHMDTGSVRHWPRMTHDQLVKVFPDEKTIHVPSNGKPLANYEAALAELESGRRNTAVASADPGKGIRQFFASLFGKSVDQEEDEAVADETPAPKVAPAPKAVQVAAVAETPAEAPRAAPVRVVAAPLPTSRPAEIAAAIVAAQAVVAPLPRAPLPLRRPATQLTATQAPATQVASATVPPLPAVITRGSKVMPDGILAYAPSGDLDPQRPLTHDMIAAPAIQARQRIRTAEIPFGRLFLGPSLAQETYLRLPELRVFASFMTAPREIVAAGFSDAGPGLSTTRFSGPALAALPVYTFGTPAVRLTQRLP</sequence>
<comment type="pathway">
    <text evidence="2">Cell wall biogenesis; cell wall polysaccharide biosynthesis.</text>
</comment>
<keyword evidence="8" id="KW-0482">Metalloprotease</keyword>
<dbReference type="RefSeq" id="WP_245504611.1">
    <property type="nucleotide sequence ID" value="NZ_SMAI01000004.1"/>
</dbReference>